<evidence type="ECO:0000313" key="4">
    <source>
        <dbReference type="EMBL" id="PIV25709.1"/>
    </source>
</evidence>
<keyword evidence="3" id="KW-0472">Membrane</keyword>
<dbReference type="PANTHER" id="PTHR37313:SF2">
    <property type="entry name" value="UPF0749 PROTEIN YLXX"/>
    <property type="match status" value="1"/>
</dbReference>
<evidence type="ECO:0008006" key="6">
    <source>
        <dbReference type="Google" id="ProtNLM"/>
    </source>
</evidence>
<dbReference type="EMBL" id="PEUM01000005">
    <property type="protein sequence ID" value="PIV25709.1"/>
    <property type="molecule type" value="Genomic_DNA"/>
</dbReference>
<evidence type="ECO:0000256" key="2">
    <source>
        <dbReference type="SAM" id="Coils"/>
    </source>
</evidence>
<dbReference type="InterPro" id="IPR010273">
    <property type="entry name" value="DUF881"/>
</dbReference>
<organism evidence="4 5">
    <name type="scientific">Candidatus Berkelbacteria bacterium CG03_land_8_20_14_0_80_40_36</name>
    <dbReference type="NCBI Taxonomy" id="1974509"/>
    <lineage>
        <taxon>Bacteria</taxon>
        <taxon>Candidatus Berkelbacteria</taxon>
    </lineage>
</organism>
<dbReference type="PANTHER" id="PTHR37313">
    <property type="entry name" value="UPF0749 PROTEIN RV1825"/>
    <property type="match status" value="1"/>
</dbReference>
<dbReference type="Gene3D" id="3.30.70.1880">
    <property type="entry name" value="Protein of unknown function DUF881"/>
    <property type="match status" value="1"/>
</dbReference>
<evidence type="ECO:0000313" key="5">
    <source>
        <dbReference type="Proteomes" id="UP000229966"/>
    </source>
</evidence>
<evidence type="ECO:0000256" key="1">
    <source>
        <dbReference type="ARBA" id="ARBA00009108"/>
    </source>
</evidence>
<comment type="caution">
    <text evidence="4">The sequence shown here is derived from an EMBL/GenBank/DDBJ whole genome shotgun (WGS) entry which is preliminary data.</text>
</comment>
<feature type="coiled-coil region" evidence="2">
    <location>
        <begin position="48"/>
        <end position="78"/>
    </location>
</feature>
<dbReference type="Pfam" id="PF05949">
    <property type="entry name" value="DUF881"/>
    <property type="match status" value="1"/>
</dbReference>
<accession>A0A2M7CJA2</accession>
<feature type="transmembrane region" description="Helical" evidence="3">
    <location>
        <begin position="6"/>
        <end position="23"/>
    </location>
</feature>
<keyword evidence="3" id="KW-1133">Transmembrane helix</keyword>
<protein>
    <recommendedName>
        <fullName evidence="6">DUF881 domain-containing protein</fullName>
    </recommendedName>
</protein>
<name>A0A2M7CJA2_9BACT</name>
<evidence type="ECO:0000256" key="3">
    <source>
        <dbReference type="SAM" id="Phobius"/>
    </source>
</evidence>
<reference evidence="5" key="1">
    <citation type="submission" date="2017-09" db="EMBL/GenBank/DDBJ databases">
        <title>Depth-based differentiation of microbial function through sediment-hosted aquifers and enrichment of novel symbionts in the deep terrestrial subsurface.</title>
        <authorList>
            <person name="Probst A.J."/>
            <person name="Ladd B."/>
            <person name="Jarett J.K."/>
            <person name="Geller-Mcgrath D.E."/>
            <person name="Sieber C.M.K."/>
            <person name="Emerson J.B."/>
            <person name="Anantharaman K."/>
            <person name="Thomas B.C."/>
            <person name="Malmstrom R."/>
            <person name="Stieglmeier M."/>
            <person name="Klingl A."/>
            <person name="Woyke T."/>
            <person name="Ryan C.M."/>
            <person name="Banfield J.F."/>
        </authorList>
    </citation>
    <scope>NUCLEOTIDE SEQUENCE [LARGE SCALE GENOMIC DNA]</scope>
</reference>
<gene>
    <name evidence="4" type="ORF">COS38_00135</name>
</gene>
<sequence>MKIYIIKYSSLIIVAMILGYAIVSQLKIESKINEFIDPKRSSVIALEVSELIKTNQQLLTEQRDLQEQKNKLASTDNDSEESIAKDIEKLKIISGLTEVVGPGVQIEPSEFLQTVQLIDLINALRNIGADAISIDDQRVVMNTFLDEENFPKPVIKVIGDSDVLENALTRKGGIIEQIGGNAKVTTQTELVLPAVK</sequence>
<dbReference type="Proteomes" id="UP000229966">
    <property type="component" value="Unassembled WGS sequence"/>
</dbReference>
<keyword evidence="2" id="KW-0175">Coiled coil</keyword>
<comment type="similarity">
    <text evidence="1">Belongs to the UPF0749 family.</text>
</comment>
<dbReference type="AlphaFoldDB" id="A0A2M7CJA2"/>
<keyword evidence="3" id="KW-0812">Transmembrane</keyword>
<proteinExistence type="inferred from homology"/>